<dbReference type="VEuPathDB" id="TriTrypDB:TCDM_08675"/>
<evidence type="ECO:0000256" key="8">
    <source>
        <dbReference type="PROSITE-ProRule" id="PRU00175"/>
    </source>
</evidence>
<dbReference type="SUPFAM" id="SSF57850">
    <property type="entry name" value="RING/U-box"/>
    <property type="match status" value="1"/>
</dbReference>
<dbReference type="VEuPathDB" id="TriTrypDB:C3747_37g58"/>
<reference evidence="11 12" key="1">
    <citation type="journal article" date="2018" name="Microb. Genom.">
        <title>Expanding an expanded genome: long-read sequencing of Trypanosoma cruzi.</title>
        <authorList>
            <person name="Berna L."/>
            <person name="Rodriguez M."/>
            <person name="Chiribao M.L."/>
            <person name="Parodi-Talice A."/>
            <person name="Pita S."/>
            <person name="Rijo G."/>
            <person name="Alvarez-Valin F."/>
            <person name="Robello C."/>
        </authorList>
    </citation>
    <scope>NUCLEOTIDE SEQUENCE [LARGE SCALE GENOMIC DNA]</scope>
    <source>
        <strain evidence="11 12">TCC</strain>
    </source>
</reference>
<dbReference type="VEuPathDB" id="TriTrypDB:TcCLB.509681.10"/>
<dbReference type="VEuPathDB" id="TriTrypDB:TCSYLVIO_003029"/>
<evidence type="ECO:0000256" key="4">
    <source>
        <dbReference type="ARBA" id="ARBA00022723"/>
    </source>
</evidence>
<feature type="region of interest" description="Disordered" evidence="9">
    <location>
        <begin position="393"/>
        <end position="424"/>
    </location>
</feature>
<dbReference type="VEuPathDB" id="TriTrypDB:TcG_10323"/>
<dbReference type="PROSITE" id="PS50089">
    <property type="entry name" value="ZF_RING_2"/>
    <property type="match status" value="1"/>
</dbReference>
<evidence type="ECO:0000256" key="6">
    <source>
        <dbReference type="ARBA" id="ARBA00022786"/>
    </source>
</evidence>
<feature type="compositionally biased region" description="Low complexity" evidence="9">
    <location>
        <begin position="395"/>
        <end position="410"/>
    </location>
</feature>
<dbReference type="Pfam" id="PF13639">
    <property type="entry name" value="zf-RING_2"/>
    <property type="match status" value="1"/>
</dbReference>
<keyword evidence="4" id="KW-0479">Metal-binding</keyword>
<feature type="region of interest" description="Disordered" evidence="9">
    <location>
        <begin position="184"/>
        <end position="207"/>
    </location>
</feature>
<gene>
    <name evidence="11" type="ORF">C3747_37g58</name>
</gene>
<dbReference type="VEuPathDB" id="TriTrypDB:BCY84_13703"/>
<name>A0A2V2X6E5_TRYCR</name>
<dbReference type="GO" id="GO:0008270">
    <property type="term" value="F:zinc ion binding"/>
    <property type="evidence" value="ECO:0007669"/>
    <property type="project" value="UniProtKB-KW"/>
</dbReference>
<evidence type="ECO:0000256" key="9">
    <source>
        <dbReference type="SAM" id="MobiDB-lite"/>
    </source>
</evidence>
<feature type="region of interest" description="Disordered" evidence="9">
    <location>
        <begin position="538"/>
        <end position="557"/>
    </location>
</feature>
<dbReference type="VEuPathDB" id="TriTrypDB:ECC02_009350"/>
<organism evidence="11 12">
    <name type="scientific">Trypanosoma cruzi</name>
    <dbReference type="NCBI Taxonomy" id="5693"/>
    <lineage>
        <taxon>Eukaryota</taxon>
        <taxon>Discoba</taxon>
        <taxon>Euglenozoa</taxon>
        <taxon>Kinetoplastea</taxon>
        <taxon>Metakinetoplastina</taxon>
        <taxon>Trypanosomatida</taxon>
        <taxon>Trypanosomatidae</taxon>
        <taxon>Trypanosoma</taxon>
        <taxon>Schizotrypanum</taxon>
    </lineage>
</organism>
<feature type="compositionally biased region" description="Polar residues" evidence="9">
    <location>
        <begin position="197"/>
        <end position="207"/>
    </location>
</feature>
<dbReference type="OrthoDB" id="8062037at2759"/>
<dbReference type="SMART" id="SM00184">
    <property type="entry name" value="RING"/>
    <property type="match status" value="1"/>
</dbReference>
<dbReference type="AlphaFoldDB" id="A0A2V2X6E5"/>
<evidence type="ECO:0000259" key="10">
    <source>
        <dbReference type="PROSITE" id="PS50089"/>
    </source>
</evidence>
<dbReference type="VEuPathDB" id="TriTrypDB:Tc_MARK_6564"/>
<comment type="catalytic activity">
    <reaction evidence="1">
        <text>S-ubiquitinyl-[E2 ubiquitin-conjugating enzyme]-L-cysteine + [acceptor protein]-L-lysine = [E2 ubiquitin-conjugating enzyme]-L-cysteine + N(6)-ubiquitinyl-[acceptor protein]-L-lysine.</text>
        <dbReference type="EC" id="2.3.2.27"/>
    </reaction>
</comment>
<evidence type="ECO:0000256" key="3">
    <source>
        <dbReference type="ARBA" id="ARBA00022679"/>
    </source>
</evidence>
<dbReference type="Proteomes" id="UP000246078">
    <property type="component" value="Unassembled WGS sequence"/>
</dbReference>
<dbReference type="InterPro" id="IPR045191">
    <property type="entry name" value="MBR1/2-like"/>
</dbReference>
<comment type="caution">
    <text evidence="11">The sequence shown here is derived from an EMBL/GenBank/DDBJ whole genome shotgun (WGS) entry which is preliminary data.</text>
</comment>
<evidence type="ECO:0000256" key="1">
    <source>
        <dbReference type="ARBA" id="ARBA00000900"/>
    </source>
</evidence>
<feature type="domain" description="RING-type" evidence="10">
    <location>
        <begin position="570"/>
        <end position="612"/>
    </location>
</feature>
<accession>A0A2V2X6E5</accession>
<keyword evidence="3" id="KW-0808">Transferase</keyword>
<dbReference type="EMBL" id="PRFC01000037">
    <property type="protein sequence ID" value="PWV14274.1"/>
    <property type="molecule type" value="Genomic_DNA"/>
</dbReference>
<dbReference type="PANTHER" id="PTHR22937:SF65">
    <property type="entry name" value="E3 UBIQUITIN-PROTEIN LIGASE ARK2C"/>
    <property type="match status" value="1"/>
</dbReference>
<dbReference type="Gene3D" id="3.30.40.10">
    <property type="entry name" value="Zinc/RING finger domain, C3HC4 (zinc finger)"/>
    <property type="match status" value="1"/>
</dbReference>
<dbReference type="EC" id="2.3.2.27" evidence="2"/>
<evidence type="ECO:0000313" key="12">
    <source>
        <dbReference type="Proteomes" id="UP000246078"/>
    </source>
</evidence>
<protein>
    <recommendedName>
        <fullName evidence="2">RING-type E3 ubiquitin transferase</fullName>
        <ecNumber evidence="2">2.3.2.27</ecNumber>
    </recommendedName>
</protein>
<evidence type="ECO:0000256" key="7">
    <source>
        <dbReference type="ARBA" id="ARBA00022833"/>
    </source>
</evidence>
<feature type="region of interest" description="Disordered" evidence="9">
    <location>
        <begin position="326"/>
        <end position="351"/>
    </location>
</feature>
<dbReference type="VEuPathDB" id="TriTrypDB:TcCLB.504087.10"/>
<proteinExistence type="predicted"/>
<dbReference type="GO" id="GO:0061630">
    <property type="term" value="F:ubiquitin protein ligase activity"/>
    <property type="evidence" value="ECO:0007669"/>
    <property type="project" value="UniProtKB-EC"/>
</dbReference>
<feature type="compositionally biased region" description="Low complexity" evidence="9">
    <location>
        <begin position="186"/>
        <end position="196"/>
    </location>
</feature>
<evidence type="ECO:0000256" key="5">
    <source>
        <dbReference type="ARBA" id="ARBA00022771"/>
    </source>
</evidence>
<dbReference type="VEuPathDB" id="TriTrypDB:C4B63_46g90"/>
<dbReference type="InterPro" id="IPR001841">
    <property type="entry name" value="Znf_RING"/>
</dbReference>
<keyword evidence="5 8" id="KW-0863">Zinc-finger</keyword>
<dbReference type="VEuPathDB" id="TriTrypDB:TcYC6_0102560"/>
<sequence>MVMPLGGNTAGDARYAFSHTNSLLAPGYGAPAGRAAPTEQNGIMREGNTGMHAATMSTTSTQRAPMPRQGSALMTNGLTVRSQFSAYREGLFAQMQGRDVLAAAGGSPARGERFHARWDSSLETRNNIGGSRPVTLDAGSSDVARLRGYVVTPISIGSLAEATQFAIPSSYATSPVVAREPVPAVTTTTTTTTTTTGHMMTSSSENSFQHHVKFDSPLSSGFEPTRDGPSRPPGLLVPPYSLDNAPQPQNEGKIGVTNNETYSSLMSYGRNTSPSYHADPCMHALFPYCRQMPQNAIYSVAFRNAVNTTTPASNVLHTGSFSAGRGLPAPYHNTGMPPPPLSYQEQTQQQPRLYPREIAAEASDQAGNPPMRRTRQRQESSFWELFERLSYRPSGQTRRGATNTGTQRRTGQGHEGGNHSFGGWLRHSRRVAEYTRPIIPSFSPVRPRPGTPPPPQTLLREAQSSRIALRFSSNHRPPRLSELYLFEAAFAPDVDNMSYEELLELAERIGRVECGVSRERLQQLQVVLQPIHFGVTSSRQEKTGTARGSAPSPHDVQRSLQAHEVESLTCCVCLDSFSVGNVATQLPCCRHFLHEDCSSRWFESQFRCPICTRDVRETED</sequence>
<keyword evidence="6" id="KW-0833">Ubl conjugation pathway</keyword>
<dbReference type="PANTHER" id="PTHR22937">
    <property type="entry name" value="E3 UBIQUITIN-PROTEIN LIGASE RNF165"/>
    <property type="match status" value="1"/>
</dbReference>
<dbReference type="OMA" id="HARWDSS"/>
<evidence type="ECO:0000256" key="2">
    <source>
        <dbReference type="ARBA" id="ARBA00012483"/>
    </source>
</evidence>
<dbReference type="VEuPathDB" id="TriTrypDB:TcCL_ESM11175"/>
<keyword evidence="7" id="KW-0862">Zinc</keyword>
<evidence type="ECO:0000313" key="11">
    <source>
        <dbReference type="EMBL" id="PWV14274.1"/>
    </source>
</evidence>
<dbReference type="InterPro" id="IPR013083">
    <property type="entry name" value="Znf_RING/FYVE/PHD"/>
</dbReference>
<dbReference type="VEuPathDB" id="TriTrypDB:TcBrA4_0074150"/>